<dbReference type="AlphaFoldDB" id="A0A8B4VQR2"/>
<evidence type="ECO:0000313" key="2">
    <source>
        <dbReference type="EMBL" id="SYR43078.1"/>
    </source>
</evidence>
<protein>
    <submittedName>
        <fullName evidence="2">Chromosome segregation protein SMC</fullName>
    </submittedName>
</protein>
<dbReference type="EMBL" id="ULCI01000014">
    <property type="protein sequence ID" value="SYR43078.1"/>
    <property type="molecule type" value="Genomic_DNA"/>
</dbReference>
<dbReference type="Gene3D" id="3.40.50.300">
    <property type="entry name" value="P-loop containing nucleotide triphosphate hydrolases"/>
    <property type="match status" value="1"/>
</dbReference>
<dbReference type="SUPFAM" id="SSF52540">
    <property type="entry name" value="P-loop containing nucleoside triphosphate hydrolases"/>
    <property type="match status" value="1"/>
</dbReference>
<dbReference type="InterPro" id="IPR027417">
    <property type="entry name" value="P-loop_NTPase"/>
</dbReference>
<evidence type="ECO:0000313" key="3">
    <source>
        <dbReference type="Proteomes" id="UP000258253"/>
    </source>
</evidence>
<organism evidence="2 3">
    <name type="scientific">Klebsiella pneumoniae</name>
    <dbReference type="NCBI Taxonomy" id="573"/>
    <lineage>
        <taxon>Bacteria</taxon>
        <taxon>Pseudomonadati</taxon>
        <taxon>Pseudomonadota</taxon>
        <taxon>Gammaproteobacteria</taxon>
        <taxon>Enterobacterales</taxon>
        <taxon>Enterobacteriaceae</taxon>
        <taxon>Klebsiella/Raoultella group</taxon>
        <taxon>Klebsiella</taxon>
        <taxon>Klebsiella pneumoniae complex</taxon>
    </lineage>
</organism>
<name>A0A8B4VQR2_KLEPN</name>
<sequence length="552" mass="63665">MKNNVKFKNIKILSLRDRKAFSYEFSEGVNFIYGTNDVGKSSLIKSLYYTLGGDLRLDDAWKSDDIVTLVEINNGENDFIFLRYKKIIGVFDLKNDDLVVYNTISSLASRVSNIFGFKLELHNKYTGATTQANPACLFAPFFIDQDEGWKAVINSFENMSMYSEWQKNILYYHSGIKPKEYYTVQGKIKEIKVKISELDGFVKVLKRSKSKIDESFGVVLFDVDLDFYKSKLERILNEYSNLNLVQTEYRLNLLRLYSRKNFLESELKEITAIIDNEFEISNFRDDNVAYSVNEYNYINHRDEMLKNIAVLADEKSKIEENIPKLNQKLEESRAASEALQALILETQSEITLHDVIKSAAYHEIESTFISQLDELFVEIGRKEGELTELQEELEVYNDKKRTVKINDCFKEYFAKALKELGVENTKVGGLSSYNNITKGKTGSRGPRGIFAFHYALLSVMKSNASVENMPIVIDSPKQQDLDPEHTHKLIKLCLDGFSLTNQIIIGTVGYESFMDGFNSIKLENKYHLLNDEHYDNVYSQLMPLFERVILSR</sequence>
<proteinExistence type="predicted"/>
<dbReference type="RefSeq" id="WP_032357590.1">
    <property type="nucleotide sequence ID" value="NZ_CABFWZ010000001.1"/>
</dbReference>
<reference evidence="2 3" key="1">
    <citation type="submission" date="2018-08" db="EMBL/GenBank/DDBJ databases">
        <authorList>
            <consortium name="Pathogen Informatics"/>
        </authorList>
    </citation>
    <scope>NUCLEOTIDE SEQUENCE [LARGE SCALE GENOMIC DNA]</scope>
    <source>
        <strain evidence="2 3">EuSCAPE_HU047</strain>
    </source>
</reference>
<accession>A0A8B4VQR2</accession>
<evidence type="ECO:0000256" key="1">
    <source>
        <dbReference type="SAM" id="Coils"/>
    </source>
</evidence>
<keyword evidence="1" id="KW-0175">Coiled coil</keyword>
<feature type="coiled-coil region" evidence="1">
    <location>
        <begin position="301"/>
        <end position="335"/>
    </location>
</feature>
<gene>
    <name evidence="2" type="ORF">SAMEA3538828_03536</name>
</gene>
<dbReference type="Proteomes" id="UP000258253">
    <property type="component" value="Unassembled WGS sequence"/>
</dbReference>
<feature type="coiled-coil region" evidence="1">
    <location>
        <begin position="372"/>
        <end position="406"/>
    </location>
</feature>
<comment type="caution">
    <text evidence="2">The sequence shown here is derived from an EMBL/GenBank/DDBJ whole genome shotgun (WGS) entry which is preliminary data.</text>
</comment>